<evidence type="ECO:0000313" key="3">
    <source>
        <dbReference type="Proteomes" id="UP000708148"/>
    </source>
</evidence>
<feature type="region of interest" description="Disordered" evidence="1">
    <location>
        <begin position="1"/>
        <end position="52"/>
    </location>
</feature>
<accession>A0A8S1IWP1</accession>
<dbReference type="EMBL" id="CAJHUC010000764">
    <property type="protein sequence ID" value="CAD7698112.1"/>
    <property type="molecule type" value="Genomic_DNA"/>
</dbReference>
<name>A0A8S1IWP1_9CHLO</name>
<feature type="compositionally biased region" description="Basic and acidic residues" evidence="1">
    <location>
        <begin position="111"/>
        <end position="120"/>
    </location>
</feature>
<reference evidence="2" key="1">
    <citation type="submission" date="2020-12" db="EMBL/GenBank/DDBJ databases">
        <authorList>
            <person name="Iha C."/>
        </authorList>
    </citation>
    <scope>NUCLEOTIDE SEQUENCE</scope>
</reference>
<organism evidence="2 3">
    <name type="scientific">Ostreobium quekettii</name>
    <dbReference type="NCBI Taxonomy" id="121088"/>
    <lineage>
        <taxon>Eukaryota</taxon>
        <taxon>Viridiplantae</taxon>
        <taxon>Chlorophyta</taxon>
        <taxon>core chlorophytes</taxon>
        <taxon>Ulvophyceae</taxon>
        <taxon>TCBD clade</taxon>
        <taxon>Bryopsidales</taxon>
        <taxon>Ostreobineae</taxon>
        <taxon>Ostreobiaceae</taxon>
        <taxon>Ostreobium</taxon>
    </lineage>
</organism>
<evidence type="ECO:0000313" key="2">
    <source>
        <dbReference type="EMBL" id="CAD7698112.1"/>
    </source>
</evidence>
<gene>
    <name evidence="2" type="ORF">OSTQU699_LOCUS3473</name>
</gene>
<feature type="region of interest" description="Disordered" evidence="1">
    <location>
        <begin position="104"/>
        <end position="125"/>
    </location>
</feature>
<proteinExistence type="predicted"/>
<comment type="caution">
    <text evidence="2">The sequence shown here is derived from an EMBL/GenBank/DDBJ whole genome shotgun (WGS) entry which is preliminary data.</text>
</comment>
<evidence type="ECO:0000256" key="1">
    <source>
        <dbReference type="SAM" id="MobiDB-lite"/>
    </source>
</evidence>
<sequence>MTAAAPIPGPPYPSRRPAHIPASRPTPRLAPSGLRSSIGPCRRPSQGAGIGPSATAVRAMAGMDPDMVVAGEPRGPLLVIGPGVLGTYLGKLWLEMGHQGGEDAGVVGQSRTEESHERSVRGRGGGGNGLVASRMWFECVIGGVWLIEAVEREEAPGHLWVCEWIALGIQERRVLRVCCTLMGKFVRRKSLARSVRPEAVLICIRLIKSMLGWCSNSAAHEHKTGQTGGAGQHHHLESQISCSLVGHKEHPLWSSVGHCVPWVLVRAVGSSYAECLA</sequence>
<keyword evidence="3" id="KW-1185">Reference proteome</keyword>
<dbReference type="AlphaFoldDB" id="A0A8S1IWP1"/>
<protein>
    <submittedName>
        <fullName evidence="2">Uncharacterized protein</fullName>
    </submittedName>
</protein>
<dbReference type="Proteomes" id="UP000708148">
    <property type="component" value="Unassembled WGS sequence"/>
</dbReference>